<name>A0A3P3QQP5_9GAMM</name>
<dbReference type="NCBIfam" id="NF011162">
    <property type="entry name" value="PRK14563.1"/>
    <property type="match status" value="1"/>
</dbReference>
<evidence type="ECO:0000256" key="2">
    <source>
        <dbReference type="ARBA" id="ARBA00022845"/>
    </source>
</evidence>
<gene>
    <name evidence="3" type="primary">rmf</name>
    <name evidence="4" type="ORF">EIK76_01445</name>
</gene>
<dbReference type="Proteomes" id="UP000276260">
    <property type="component" value="Unassembled WGS sequence"/>
</dbReference>
<comment type="subcellular location">
    <subcellularLocation>
        <location evidence="3">Cytoplasm</location>
    </subcellularLocation>
</comment>
<dbReference type="InterPro" id="IPR023200">
    <property type="entry name" value="RMF_sf"/>
</dbReference>
<keyword evidence="1 3" id="KW-0963">Cytoplasm</keyword>
<proteinExistence type="inferred from homology"/>
<comment type="function">
    <text evidence="3">During stationary phase, converts 70S ribosomes to an inactive dimeric form (100S ribosomes).</text>
</comment>
<dbReference type="AlphaFoldDB" id="A0A3P3QQP5"/>
<accession>A0A3P3QQP5</accession>
<evidence type="ECO:0000256" key="1">
    <source>
        <dbReference type="ARBA" id="ARBA00022490"/>
    </source>
</evidence>
<dbReference type="EMBL" id="RRCF01000001">
    <property type="protein sequence ID" value="RRJ22780.1"/>
    <property type="molecule type" value="Genomic_DNA"/>
</dbReference>
<dbReference type="RefSeq" id="WP_046521510.1">
    <property type="nucleotide sequence ID" value="NZ_LAVS01000098.1"/>
</dbReference>
<dbReference type="HAMAP" id="MF_00919">
    <property type="entry name" value="RMF"/>
    <property type="match status" value="1"/>
</dbReference>
<dbReference type="GO" id="GO:0006417">
    <property type="term" value="P:regulation of translation"/>
    <property type="evidence" value="ECO:0007669"/>
    <property type="project" value="UniProtKB-UniRule"/>
</dbReference>
<evidence type="ECO:0000313" key="5">
    <source>
        <dbReference type="Proteomes" id="UP000276260"/>
    </source>
</evidence>
<dbReference type="Pfam" id="PF04957">
    <property type="entry name" value="RMF"/>
    <property type="match status" value="1"/>
</dbReference>
<evidence type="ECO:0000256" key="3">
    <source>
        <dbReference type="HAMAP-Rule" id="MF_00919"/>
    </source>
</evidence>
<organism evidence="4 5">
    <name type="scientific">Rheinheimera mesophila</name>
    <dbReference type="NCBI Taxonomy" id="1547515"/>
    <lineage>
        <taxon>Bacteria</taxon>
        <taxon>Pseudomonadati</taxon>
        <taxon>Pseudomonadota</taxon>
        <taxon>Gammaproteobacteria</taxon>
        <taxon>Chromatiales</taxon>
        <taxon>Chromatiaceae</taxon>
        <taxon>Rheinheimera</taxon>
    </lineage>
</organism>
<sequence length="60" mass="6956">MKRQKRDRLERAHAQGYRAAVTGRSKEICPYQNLDTRSQWLGGYREAMEDKGIGLFARGQ</sequence>
<keyword evidence="5" id="KW-1185">Reference proteome</keyword>
<dbReference type="OrthoDB" id="5917763at2"/>
<protein>
    <recommendedName>
        <fullName evidence="3">Ribosome modulation factor</fullName>
        <shortName evidence="3">RMF</shortName>
    </recommendedName>
</protein>
<dbReference type="Gene3D" id="1.10.10.620">
    <property type="entry name" value="ribosome modulation factor like domain"/>
    <property type="match status" value="1"/>
</dbReference>
<reference evidence="4 5" key="1">
    <citation type="submission" date="2018-11" db="EMBL/GenBank/DDBJ databases">
        <title>Draft genome analysis of Rheinheimera mesophila isolated from an industrial waste site.</title>
        <authorList>
            <person name="Yu Q."/>
            <person name="Qi Y."/>
            <person name="Zhang H."/>
            <person name="Lu Y."/>
            <person name="Pu J."/>
        </authorList>
    </citation>
    <scope>NUCLEOTIDE SEQUENCE [LARGE SCALE GENOMIC DNA]</scope>
    <source>
        <strain evidence="4 5">IITR13</strain>
    </source>
</reference>
<comment type="caution">
    <text evidence="4">The sequence shown here is derived from an EMBL/GenBank/DDBJ whole genome shotgun (WGS) entry which is preliminary data.</text>
</comment>
<dbReference type="InterPro" id="IPR007040">
    <property type="entry name" value="Ribosome_modulation_factor"/>
</dbReference>
<dbReference type="NCBIfam" id="NF041886">
    <property type="entry name" value="Rmf_CrpP_fam"/>
    <property type="match status" value="1"/>
</dbReference>
<keyword evidence="2 3" id="KW-0810">Translation regulation</keyword>
<comment type="similarity">
    <text evidence="3">Belongs to the ribosome modulation factor family.</text>
</comment>
<dbReference type="GO" id="GO:0005737">
    <property type="term" value="C:cytoplasm"/>
    <property type="evidence" value="ECO:0007669"/>
    <property type="project" value="UniProtKB-SubCell"/>
</dbReference>
<evidence type="ECO:0000313" key="4">
    <source>
        <dbReference type="EMBL" id="RRJ22780.1"/>
    </source>
</evidence>